<dbReference type="AlphaFoldDB" id="A0A7W9VUA9"/>
<keyword evidence="1" id="KW-1133">Transmembrane helix</keyword>
<keyword evidence="1" id="KW-0472">Membrane</keyword>
<organism evidence="3 4">
    <name type="scientific">Aquamicrobium lusatiense</name>
    <dbReference type="NCBI Taxonomy" id="89772"/>
    <lineage>
        <taxon>Bacteria</taxon>
        <taxon>Pseudomonadati</taxon>
        <taxon>Pseudomonadota</taxon>
        <taxon>Alphaproteobacteria</taxon>
        <taxon>Hyphomicrobiales</taxon>
        <taxon>Phyllobacteriaceae</taxon>
        <taxon>Aquamicrobium</taxon>
    </lineage>
</organism>
<comment type="caution">
    <text evidence="3">The sequence shown here is derived from an EMBL/GenBank/DDBJ whole genome shotgun (WGS) entry which is preliminary data.</text>
</comment>
<feature type="transmembrane region" description="Helical" evidence="1">
    <location>
        <begin position="38"/>
        <end position="57"/>
    </location>
</feature>
<accession>A0A7W9VUA9</accession>
<gene>
    <name evidence="3" type="ORF">HNR59_000370</name>
</gene>
<evidence type="ECO:0000259" key="2">
    <source>
        <dbReference type="Pfam" id="PF11127"/>
    </source>
</evidence>
<reference evidence="3 4" key="1">
    <citation type="submission" date="2020-08" db="EMBL/GenBank/DDBJ databases">
        <title>Genomic Encyclopedia of Type Strains, Phase IV (KMG-IV): sequencing the most valuable type-strain genomes for metagenomic binning, comparative biology and taxonomic classification.</title>
        <authorList>
            <person name="Goeker M."/>
        </authorList>
    </citation>
    <scope>NUCLEOTIDE SEQUENCE [LARGE SCALE GENOMIC DNA]</scope>
    <source>
        <strain evidence="3 4">DSM 11099</strain>
    </source>
</reference>
<feature type="transmembrane region" description="Helical" evidence="1">
    <location>
        <begin position="12"/>
        <end position="32"/>
    </location>
</feature>
<dbReference type="Proteomes" id="UP000533306">
    <property type="component" value="Unassembled WGS sequence"/>
</dbReference>
<evidence type="ECO:0000256" key="1">
    <source>
        <dbReference type="SAM" id="Phobius"/>
    </source>
</evidence>
<evidence type="ECO:0000313" key="4">
    <source>
        <dbReference type="Proteomes" id="UP000533306"/>
    </source>
</evidence>
<dbReference type="Gene3D" id="6.10.140.1340">
    <property type="match status" value="1"/>
</dbReference>
<keyword evidence="1" id="KW-0812">Transmembrane</keyword>
<feature type="domain" description="Inner membrane protein YgaP-like transmembrane" evidence="2">
    <location>
        <begin position="1"/>
        <end position="69"/>
    </location>
</feature>
<name>A0A7W9VUA9_9HYPH</name>
<sequence length="74" mass="8063">MTANIGTPERIVRIVAGVLLVALPFMSGWAFFESALWTWLSVIVGLVLVITGILRFCPAYCMLGCSTNGKACRR</sequence>
<evidence type="ECO:0000313" key="3">
    <source>
        <dbReference type="EMBL" id="MBB6011025.1"/>
    </source>
</evidence>
<dbReference type="Pfam" id="PF11127">
    <property type="entry name" value="YgaP-like_TM"/>
    <property type="match status" value="1"/>
</dbReference>
<dbReference type="InterPro" id="IPR021309">
    <property type="entry name" value="YgaP-like_TM"/>
</dbReference>
<proteinExistence type="predicted"/>
<dbReference type="RefSeq" id="WP_183825179.1">
    <property type="nucleotide sequence ID" value="NZ_JACHEU010000001.1"/>
</dbReference>
<keyword evidence="4" id="KW-1185">Reference proteome</keyword>
<protein>
    <recommendedName>
        <fullName evidence="2">Inner membrane protein YgaP-like transmembrane domain-containing protein</fullName>
    </recommendedName>
</protein>
<dbReference type="EMBL" id="JACHEU010000001">
    <property type="protein sequence ID" value="MBB6011025.1"/>
    <property type="molecule type" value="Genomic_DNA"/>
</dbReference>